<dbReference type="Proteomes" id="UP000646579">
    <property type="component" value="Unassembled WGS sequence"/>
</dbReference>
<keyword evidence="2" id="KW-1185">Reference proteome</keyword>
<proteinExistence type="predicted"/>
<reference evidence="1" key="2">
    <citation type="submission" date="2020-09" db="EMBL/GenBank/DDBJ databases">
        <authorList>
            <person name="Sun Q."/>
            <person name="Kim S."/>
        </authorList>
    </citation>
    <scope>NUCLEOTIDE SEQUENCE</scope>
    <source>
        <strain evidence="1">KCTC 32437</strain>
    </source>
</reference>
<comment type="caution">
    <text evidence="1">The sequence shown here is derived from an EMBL/GenBank/DDBJ whole genome shotgun (WGS) entry which is preliminary data.</text>
</comment>
<evidence type="ECO:0000313" key="2">
    <source>
        <dbReference type="Proteomes" id="UP000646579"/>
    </source>
</evidence>
<dbReference type="AlphaFoldDB" id="A0A918SAP8"/>
<reference evidence="1" key="1">
    <citation type="journal article" date="2014" name="Int. J. Syst. Evol. Microbiol.">
        <title>Complete genome sequence of Corynebacterium casei LMG S-19264T (=DSM 44701T), isolated from a smear-ripened cheese.</title>
        <authorList>
            <consortium name="US DOE Joint Genome Institute (JGI-PGF)"/>
            <person name="Walter F."/>
            <person name="Albersmeier A."/>
            <person name="Kalinowski J."/>
            <person name="Ruckert C."/>
        </authorList>
    </citation>
    <scope>NUCLEOTIDE SEQUENCE</scope>
    <source>
        <strain evidence="1">KCTC 32437</strain>
    </source>
</reference>
<name>A0A918SAP8_9HYPH</name>
<dbReference type="EMBL" id="BMZE01000003">
    <property type="protein sequence ID" value="GHA29787.1"/>
    <property type="molecule type" value="Genomic_DNA"/>
</dbReference>
<accession>A0A918SAP8</accession>
<gene>
    <name evidence="1" type="ORF">GCM10007989_26800</name>
</gene>
<sequence length="65" mass="7008">MLSEPDQTVSTSCCRTQILGICVNQHEEDAVKKLIMIVLLSLGVAGTLAACDEAPEMDEVEEVDD</sequence>
<evidence type="ECO:0000313" key="1">
    <source>
        <dbReference type="EMBL" id="GHA29787.1"/>
    </source>
</evidence>
<protein>
    <submittedName>
        <fullName evidence="1">Uncharacterized protein</fullName>
    </submittedName>
</protein>
<organism evidence="1 2">
    <name type="scientific">Devosia pacifica</name>
    <dbReference type="NCBI Taxonomy" id="1335967"/>
    <lineage>
        <taxon>Bacteria</taxon>
        <taxon>Pseudomonadati</taxon>
        <taxon>Pseudomonadota</taxon>
        <taxon>Alphaproteobacteria</taxon>
        <taxon>Hyphomicrobiales</taxon>
        <taxon>Devosiaceae</taxon>
        <taxon>Devosia</taxon>
    </lineage>
</organism>